<evidence type="ECO:0000256" key="7">
    <source>
        <dbReference type="SAM" id="Phobius"/>
    </source>
</evidence>
<keyword evidence="5 7" id="KW-1133">Transmembrane helix</keyword>
<evidence type="ECO:0000259" key="8">
    <source>
        <dbReference type="PROSITE" id="PS50850"/>
    </source>
</evidence>
<dbReference type="PROSITE" id="PS50850">
    <property type="entry name" value="MFS"/>
    <property type="match status" value="1"/>
</dbReference>
<feature type="transmembrane region" description="Helical" evidence="7">
    <location>
        <begin position="190"/>
        <end position="211"/>
    </location>
</feature>
<sequence>MSDIPTVDVRQSVAPRTHGLRRLLREWAPSSVTAGAPAFPLLVLTGLNAVDELDRAAFAVLLPDIREHLGLSNAGALALVAATTVAVVLIEVPLGFLADRKSRVRIAVRGAAVWAAFSIGTGLAASVAMLIVMRIGAGAGKAVVTPTHSSLLADYYPPVARVKVFSVHRLASSLGQIIGPLLAGVLASFLGWRFPFIALAAPTLVLVLLASRLREPVRGARDQGVAGAGAATAPAEPPVGPWRTMKVLAGVPTIRRIWVAAPFLGMALLGVPSLLSLVYEEVYGLSTAQRGAVAALIEPLQVAGVLVAMPVVGRVAADRPGFLLRFVAEVGVVDGVLLGLLAYAPHVAVAITLHALLAASISTLAPAFLALVSLVAPPRARATAFSTMSVFAIPGVAVLLPLIGAMADSFGTQASMLVMVPASVAAGVILASAARFTTRDIEAVRTGGTRQDTS</sequence>
<dbReference type="SUPFAM" id="SSF103473">
    <property type="entry name" value="MFS general substrate transporter"/>
    <property type="match status" value="1"/>
</dbReference>
<dbReference type="PANTHER" id="PTHR23517:SF13">
    <property type="entry name" value="MAJOR FACILITATOR SUPERFAMILY MFS_1"/>
    <property type="match status" value="1"/>
</dbReference>
<feature type="domain" description="Major facilitator superfamily (MFS) profile" evidence="8">
    <location>
        <begin position="40"/>
        <end position="439"/>
    </location>
</feature>
<evidence type="ECO:0000256" key="2">
    <source>
        <dbReference type="ARBA" id="ARBA00022448"/>
    </source>
</evidence>
<dbReference type="InterPro" id="IPR036259">
    <property type="entry name" value="MFS_trans_sf"/>
</dbReference>
<reference evidence="9" key="1">
    <citation type="submission" date="2020-02" db="EMBL/GenBank/DDBJ databases">
        <authorList>
            <person name="Meier V. D."/>
        </authorList>
    </citation>
    <scope>NUCLEOTIDE SEQUENCE</scope>
    <source>
        <strain evidence="9">AVDCRST_MAG76</strain>
    </source>
</reference>
<comment type="subcellular location">
    <subcellularLocation>
        <location evidence="1">Cell membrane</location>
        <topology evidence="1">Multi-pass membrane protein</topology>
    </subcellularLocation>
</comment>
<accession>A0A6J4J2Y7</accession>
<dbReference type="Pfam" id="PF07690">
    <property type="entry name" value="MFS_1"/>
    <property type="match status" value="1"/>
</dbReference>
<name>A0A6J4J2Y7_9ACTN</name>
<evidence type="ECO:0000256" key="4">
    <source>
        <dbReference type="ARBA" id="ARBA00022692"/>
    </source>
</evidence>
<dbReference type="InterPro" id="IPR011701">
    <property type="entry name" value="MFS"/>
</dbReference>
<evidence type="ECO:0000256" key="1">
    <source>
        <dbReference type="ARBA" id="ARBA00004651"/>
    </source>
</evidence>
<dbReference type="EMBL" id="CADCSZ010000193">
    <property type="protein sequence ID" value="CAA9268008.1"/>
    <property type="molecule type" value="Genomic_DNA"/>
</dbReference>
<evidence type="ECO:0000256" key="3">
    <source>
        <dbReference type="ARBA" id="ARBA00022475"/>
    </source>
</evidence>
<dbReference type="PANTHER" id="PTHR23517">
    <property type="entry name" value="RESISTANCE PROTEIN MDTM, PUTATIVE-RELATED-RELATED"/>
    <property type="match status" value="1"/>
</dbReference>
<dbReference type="GO" id="GO:0022857">
    <property type="term" value="F:transmembrane transporter activity"/>
    <property type="evidence" value="ECO:0007669"/>
    <property type="project" value="InterPro"/>
</dbReference>
<feature type="transmembrane region" description="Helical" evidence="7">
    <location>
        <begin position="76"/>
        <end position="98"/>
    </location>
</feature>
<dbReference type="GO" id="GO:0005886">
    <property type="term" value="C:plasma membrane"/>
    <property type="evidence" value="ECO:0007669"/>
    <property type="project" value="UniProtKB-SubCell"/>
</dbReference>
<feature type="transmembrane region" description="Helical" evidence="7">
    <location>
        <begin position="291"/>
        <end position="311"/>
    </location>
</feature>
<organism evidence="9">
    <name type="scientific">uncultured Acidimicrobiales bacterium</name>
    <dbReference type="NCBI Taxonomy" id="310071"/>
    <lineage>
        <taxon>Bacteria</taxon>
        <taxon>Bacillati</taxon>
        <taxon>Actinomycetota</taxon>
        <taxon>Acidimicrobiia</taxon>
        <taxon>Acidimicrobiales</taxon>
        <taxon>environmental samples</taxon>
    </lineage>
</organism>
<gene>
    <name evidence="9" type="ORF">AVDCRST_MAG76-3193</name>
</gene>
<feature type="transmembrane region" description="Helical" evidence="7">
    <location>
        <begin position="413"/>
        <end position="436"/>
    </location>
</feature>
<feature type="transmembrane region" description="Helical" evidence="7">
    <location>
        <begin position="257"/>
        <end position="279"/>
    </location>
</feature>
<keyword evidence="2" id="KW-0813">Transport</keyword>
<evidence type="ECO:0000313" key="9">
    <source>
        <dbReference type="EMBL" id="CAA9268008.1"/>
    </source>
</evidence>
<proteinExistence type="predicted"/>
<evidence type="ECO:0000256" key="5">
    <source>
        <dbReference type="ARBA" id="ARBA00022989"/>
    </source>
</evidence>
<keyword evidence="6 7" id="KW-0472">Membrane</keyword>
<feature type="transmembrane region" description="Helical" evidence="7">
    <location>
        <begin position="323"/>
        <end position="344"/>
    </location>
</feature>
<protein>
    <recommendedName>
        <fullName evidence="8">Major facilitator superfamily (MFS) profile domain-containing protein</fullName>
    </recommendedName>
</protein>
<dbReference type="AlphaFoldDB" id="A0A6J4J2Y7"/>
<keyword evidence="3" id="KW-1003">Cell membrane</keyword>
<feature type="transmembrane region" description="Helical" evidence="7">
    <location>
        <begin position="110"/>
        <end position="133"/>
    </location>
</feature>
<feature type="transmembrane region" description="Helical" evidence="7">
    <location>
        <begin position="388"/>
        <end position="407"/>
    </location>
</feature>
<feature type="transmembrane region" description="Helical" evidence="7">
    <location>
        <begin position="350"/>
        <end position="376"/>
    </location>
</feature>
<dbReference type="InterPro" id="IPR020846">
    <property type="entry name" value="MFS_dom"/>
</dbReference>
<dbReference type="Gene3D" id="1.20.1250.20">
    <property type="entry name" value="MFS general substrate transporter like domains"/>
    <property type="match status" value="1"/>
</dbReference>
<keyword evidence="4 7" id="KW-0812">Transmembrane</keyword>
<evidence type="ECO:0000256" key="6">
    <source>
        <dbReference type="ARBA" id="ARBA00023136"/>
    </source>
</evidence>
<dbReference type="InterPro" id="IPR050171">
    <property type="entry name" value="MFS_Transporters"/>
</dbReference>